<proteinExistence type="predicted"/>
<dbReference type="AlphaFoldDB" id="A0A7I7QCM7"/>
<dbReference type="Proteomes" id="UP000467130">
    <property type="component" value="Chromosome"/>
</dbReference>
<dbReference type="KEGG" id="msto:MSTO_42780"/>
<name>A0A7I7QCM7_9MYCO</name>
<gene>
    <name evidence="2" type="ORF">MSTO_42780</name>
</gene>
<evidence type="ECO:0000256" key="1">
    <source>
        <dbReference type="SAM" id="MobiDB-lite"/>
    </source>
</evidence>
<accession>A0A7I7QCM7</accession>
<feature type="compositionally biased region" description="Polar residues" evidence="1">
    <location>
        <begin position="7"/>
        <end position="17"/>
    </location>
</feature>
<sequence length="74" mass="7563">MAAKPNIAQNPGNTCGNQCPAKAPSAAPIMNTGANTPPDVPEPSDSAQIVVFTKRMPTISDMPACPVRSASITL</sequence>
<keyword evidence="3" id="KW-1185">Reference proteome</keyword>
<reference evidence="2 3" key="1">
    <citation type="journal article" date="2019" name="Emerg. Microbes Infect.">
        <title>Comprehensive subspecies identification of 175 nontuberculous mycobacteria species based on 7547 genomic profiles.</title>
        <authorList>
            <person name="Matsumoto Y."/>
            <person name="Kinjo T."/>
            <person name="Motooka D."/>
            <person name="Nabeya D."/>
            <person name="Jung N."/>
            <person name="Uechi K."/>
            <person name="Horii T."/>
            <person name="Iida T."/>
            <person name="Fujita J."/>
            <person name="Nakamura S."/>
        </authorList>
    </citation>
    <scope>NUCLEOTIDE SEQUENCE [LARGE SCALE GENOMIC DNA]</scope>
    <source>
        <strain evidence="2 3">JCM 17783</strain>
    </source>
</reference>
<evidence type="ECO:0000313" key="3">
    <source>
        <dbReference type="Proteomes" id="UP000467130"/>
    </source>
</evidence>
<feature type="region of interest" description="Disordered" evidence="1">
    <location>
        <begin position="26"/>
        <end position="45"/>
    </location>
</feature>
<protein>
    <submittedName>
        <fullName evidence="2">Uncharacterized protein</fullName>
    </submittedName>
</protein>
<organism evidence="2 3">
    <name type="scientific">Mycobacterium stomatepiae</name>
    <dbReference type="NCBI Taxonomy" id="470076"/>
    <lineage>
        <taxon>Bacteria</taxon>
        <taxon>Bacillati</taxon>
        <taxon>Actinomycetota</taxon>
        <taxon>Actinomycetes</taxon>
        <taxon>Mycobacteriales</taxon>
        <taxon>Mycobacteriaceae</taxon>
        <taxon>Mycobacterium</taxon>
        <taxon>Mycobacterium simiae complex</taxon>
    </lineage>
</organism>
<dbReference type="EMBL" id="AP022587">
    <property type="protein sequence ID" value="BBY24073.1"/>
    <property type="molecule type" value="Genomic_DNA"/>
</dbReference>
<evidence type="ECO:0000313" key="2">
    <source>
        <dbReference type="EMBL" id="BBY24073.1"/>
    </source>
</evidence>
<feature type="region of interest" description="Disordered" evidence="1">
    <location>
        <begin position="1"/>
        <end position="21"/>
    </location>
</feature>